<gene>
    <name evidence="1" type="ORF">Hypma_009902</name>
</gene>
<accession>A0A369JW75</accession>
<reference evidence="1" key="1">
    <citation type="submission" date="2018-04" db="EMBL/GenBank/DDBJ databases">
        <title>Whole genome sequencing of Hypsizygus marmoreus.</title>
        <authorList>
            <person name="Choi I.-G."/>
            <person name="Min B."/>
            <person name="Kim J.-G."/>
            <person name="Kim S."/>
            <person name="Oh Y.-L."/>
            <person name="Kong W.-S."/>
            <person name="Park H."/>
            <person name="Jeong J."/>
            <person name="Song E.-S."/>
        </authorList>
    </citation>
    <scope>NUCLEOTIDE SEQUENCE [LARGE SCALE GENOMIC DNA]</scope>
    <source>
        <strain evidence="1">51987-8</strain>
    </source>
</reference>
<evidence type="ECO:0000313" key="2">
    <source>
        <dbReference type="Proteomes" id="UP000076154"/>
    </source>
</evidence>
<proteinExistence type="predicted"/>
<organism evidence="1 2">
    <name type="scientific">Hypsizygus marmoreus</name>
    <name type="common">White beech mushroom</name>
    <name type="synonym">Agaricus marmoreus</name>
    <dbReference type="NCBI Taxonomy" id="39966"/>
    <lineage>
        <taxon>Eukaryota</taxon>
        <taxon>Fungi</taxon>
        <taxon>Dikarya</taxon>
        <taxon>Basidiomycota</taxon>
        <taxon>Agaricomycotina</taxon>
        <taxon>Agaricomycetes</taxon>
        <taxon>Agaricomycetidae</taxon>
        <taxon>Agaricales</taxon>
        <taxon>Tricholomatineae</taxon>
        <taxon>Lyophyllaceae</taxon>
        <taxon>Hypsizygus</taxon>
    </lineage>
</organism>
<evidence type="ECO:0000313" key="1">
    <source>
        <dbReference type="EMBL" id="RDB22946.1"/>
    </source>
</evidence>
<protein>
    <submittedName>
        <fullName evidence="1">Uncharacterized protein</fullName>
    </submittedName>
</protein>
<name>A0A369JW75_HYPMA</name>
<dbReference type="Proteomes" id="UP000076154">
    <property type="component" value="Unassembled WGS sequence"/>
</dbReference>
<dbReference type="AlphaFoldDB" id="A0A369JW75"/>
<sequence>MSLSLGALPSSSFCSFDGPLIAPPPPRPQLPSVSLLSALAPRRCKNPAWYLATLAGLILPALPEISLEPCSRTHTHNTHSKR</sequence>
<dbReference type="EMBL" id="LUEZ02000048">
    <property type="protein sequence ID" value="RDB22946.1"/>
    <property type="molecule type" value="Genomic_DNA"/>
</dbReference>
<comment type="caution">
    <text evidence="1">The sequence shown here is derived from an EMBL/GenBank/DDBJ whole genome shotgun (WGS) entry which is preliminary data.</text>
</comment>
<keyword evidence="2" id="KW-1185">Reference proteome</keyword>
<dbReference type="InParanoid" id="A0A369JW75"/>